<accession>A0A1C7M6F6</accession>
<dbReference type="EMBL" id="LUGG01000009">
    <property type="protein sequence ID" value="OBZ72422.1"/>
    <property type="molecule type" value="Genomic_DNA"/>
</dbReference>
<protein>
    <submittedName>
        <fullName evidence="2">Peptidyl-tRNA hydrolase ICT1, mitochondrial</fullName>
    </submittedName>
</protein>
<dbReference type="PANTHER" id="PTHR11075:SF54">
    <property type="entry name" value="LARGE RIBOSOMAL SUBUNIT PROTEIN ML62"/>
    <property type="match status" value="1"/>
</dbReference>
<keyword evidence="3" id="KW-1185">Reference proteome</keyword>
<dbReference type="OrthoDB" id="270639at2759"/>
<name>A0A1C7M6F6_GRIFR</name>
<keyword evidence="2" id="KW-0378">Hydrolase</keyword>
<dbReference type="Gene3D" id="3.30.160.20">
    <property type="match status" value="1"/>
</dbReference>
<dbReference type="GO" id="GO:0016150">
    <property type="term" value="F:translation release factor activity, codon nonspecific"/>
    <property type="evidence" value="ECO:0007669"/>
    <property type="project" value="TreeGrafter"/>
</dbReference>
<dbReference type="STRING" id="5627.A0A1C7M6F6"/>
<dbReference type="InterPro" id="IPR000352">
    <property type="entry name" value="Pep_chain_release_fac_I"/>
</dbReference>
<dbReference type="GO" id="GO:0070126">
    <property type="term" value="P:mitochondrial translational termination"/>
    <property type="evidence" value="ECO:0007669"/>
    <property type="project" value="TreeGrafter"/>
</dbReference>
<dbReference type="AlphaFoldDB" id="A0A1C7M6F6"/>
<dbReference type="Proteomes" id="UP000092993">
    <property type="component" value="Unassembled WGS sequence"/>
</dbReference>
<reference evidence="2 3" key="1">
    <citation type="submission" date="2016-03" db="EMBL/GenBank/DDBJ databases">
        <title>Whole genome sequencing of Grifola frondosa 9006-11.</title>
        <authorList>
            <person name="Min B."/>
            <person name="Park H."/>
            <person name="Kim J.-G."/>
            <person name="Cho H."/>
            <person name="Oh Y.-L."/>
            <person name="Kong W.-S."/>
            <person name="Choi I.-G."/>
        </authorList>
    </citation>
    <scope>NUCLEOTIDE SEQUENCE [LARGE SCALE GENOMIC DNA]</scope>
    <source>
        <strain evidence="2 3">9006-11</strain>
    </source>
</reference>
<dbReference type="OMA" id="GGQNVNC"/>
<comment type="caution">
    <text evidence="2">The sequence shown here is derived from an EMBL/GenBank/DDBJ whole genome shotgun (WGS) entry which is preliminary data.</text>
</comment>
<organism evidence="2 3">
    <name type="scientific">Grifola frondosa</name>
    <name type="common">Maitake</name>
    <name type="synonym">Polyporus frondosus</name>
    <dbReference type="NCBI Taxonomy" id="5627"/>
    <lineage>
        <taxon>Eukaryota</taxon>
        <taxon>Fungi</taxon>
        <taxon>Dikarya</taxon>
        <taxon>Basidiomycota</taxon>
        <taxon>Agaricomycotina</taxon>
        <taxon>Agaricomycetes</taxon>
        <taxon>Polyporales</taxon>
        <taxon>Grifolaceae</taxon>
        <taxon>Grifola</taxon>
    </lineage>
</organism>
<dbReference type="GO" id="GO:0004045">
    <property type="term" value="F:peptidyl-tRNA hydrolase activity"/>
    <property type="evidence" value="ECO:0007669"/>
    <property type="project" value="TreeGrafter"/>
</dbReference>
<dbReference type="SUPFAM" id="SSF110916">
    <property type="entry name" value="Peptidyl-tRNA hydrolase domain-like"/>
    <property type="match status" value="1"/>
</dbReference>
<evidence type="ECO:0000313" key="2">
    <source>
        <dbReference type="EMBL" id="OBZ72422.1"/>
    </source>
</evidence>
<dbReference type="Pfam" id="PF00472">
    <property type="entry name" value="RF-1"/>
    <property type="match status" value="1"/>
</dbReference>
<dbReference type="PANTHER" id="PTHR11075">
    <property type="entry name" value="PEPTIDE CHAIN RELEASE FACTOR"/>
    <property type="match status" value="1"/>
</dbReference>
<evidence type="ECO:0000259" key="1">
    <source>
        <dbReference type="Pfam" id="PF00472"/>
    </source>
</evidence>
<sequence>MLRQAHLIPPPPFFSSFAVSLRRTAHTDQDTIIPPPHLASLSNAEENAQARAWLDKFKTQEIPKSLVELTYSRSSGPGGQNVNKVNTKATLRCPLDSHWIPLWAREHIKKTPSYASSSQSVLITSTVFRSQAQNVQDCLSKLHALILSASSASLVNEASEGQKARVRGLEKAEKGRPIFEFTRARYRPRLNPADKWRTVRNCGLHK</sequence>
<dbReference type="InterPro" id="IPR052104">
    <property type="entry name" value="Mito_Release_Factor_mL62"/>
</dbReference>
<gene>
    <name evidence="2" type="primary">ICT1</name>
    <name evidence="2" type="ORF">A0H81_08008</name>
</gene>
<dbReference type="GO" id="GO:0005762">
    <property type="term" value="C:mitochondrial large ribosomal subunit"/>
    <property type="evidence" value="ECO:0007669"/>
    <property type="project" value="TreeGrafter"/>
</dbReference>
<proteinExistence type="predicted"/>
<feature type="domain" description="Prokaryotic-type class I peptide chain release factors" evidence="1">
    <location>
        <begin position="60"/>
        <end position="171"/>
    </location>
</feature>
<evidence type="ECO:0000313" key="3">
    <source>
        <dbReference type="Proteomes" id="UP000092993"/>
    </source>
</evidence>